<feature type="transmembrane region" description="Helical" evidence="7">
    <location>
        <begin position="152"/>
        <end position="168"/>
    </location>
</feature>
<evidence type="ECO:0000256" key="5">
    <source>
        <dbReference type="ARBA" id="ARBA00022989"/>
    </source>
</evidence>
<evidence type="ECO:0000256" key="6">
    <source>
        <dbReference type="ARBA" id="ARBA00023136"/>
    </source>
</evidence>
<feature type="domain" description="ABC transmembrane type-1" evidence="8">
    <location>
        <begin position="382"/>
        <end position="541"/>
    </location>
</feature>
<evidence type="ECO:0000256" key="7">
    <source>
        <dbReference type="SAM" id="Phobius"/>
    </source>
</evidence>
<keyword evidence="5 7" id="KW-1133">Transmembrane helix</keyword>
<dbReference type="Proteomes" id="UP000247715">
    <property type="component" value="Unassembled WGS sequence"/>
</dbReference>
<evidence type="ECO:0000313" key="10">
    <source>
        <dbReference type="Proteomes" id="UP000247715"/>
    </source>
</evidence>
<evidence type="ECO:0000256" key="1">
    <source>
        <dbReference type="ARBA" id="ARBA00004651"/>
    </source>
</evidence>
<name>A0A318U9W7_9BACT</name>
<dbReference type="PANTHER" id="PTHR30043">
    <property type="entry name" value="PHOSPHONATES TRANSPORT SYSTEM PERMEASE PROTEIN"/>
    <property type="match status" value="1"/>
</dbReference>
<dbReference type="Gene3D" id="1.10.3720.10">
    <property type="entry name" value="MetI-like"/>
    <property type="match status" value="2"/>
</dbReference>
<feature type="transmembrane region" description="Helical" evidence="7">
    <location>
        <begin position="399"/>
        <end position="419"/>
    </location>
</feature>
<dbReference type="InterPro" id="IPR035906">
    <property type="entry name" value="MetI-like_sf"/>
</dbReference>
<keyword evidence="4 7" id="KW-0812">Transmembrane</keyword>
<protein>
    <submittedName>
        <fullName evidence="9">Phosphonate transport system permease protein</fullName>
    </submittedName>
</protein>
<dbReference type="Pfam" id="PF00528">
    <property type="entry name" value="BPD_transp_1"/>
    <property type="match status" value="1"/>
</dbReference>
<evidence type="ECO:0000259" key="8">
    <source>
        <dbReference type="Pfam" id="PF00528"/>
    </source>
</evidence>
<keyword evidence="3" id="KW-1003">Cell membrane</keyword>
<feature type="transmembrane region" description="Helical" evidence="7">
    <location>
        <begin position="31"/>
        <end position="52"/>
    </location>
</feature>
<feature type="transmembrane region" description="Helical" evidence="7">
    <location>
        <begin position="252"/>
        <end position="268"/>
    </location>
</feature>
<feature type="transmembrane region" description="Helical" evidence="7">
    <location>
        <begin position="354"/>
        <end position="378"/>
    </location>
</feature>
<reference evidence="9 10" key="1">
    <citation type="submission" date="2018-06" db="EMBL/GenBank/DDBJ databases">
        <title>Genomic Encyclopedia of Archaeal and Bacterial Type Strains, Phase II (KMG-II): from individual species to whole genera.</title>
        <authorList>
            <person name="Goeker M."/>
        </authorList>
    </citation>
    <scope>NUCLEOTIDE SEQUENCE [LARGE SCALE GENOMIC DNA]</scope>
    <source>
        <strain evidence="9 10">ATCC 29103</strain>
    </source>
</reference>
<feature type="transmembrane region" description="Helical" evidence="7">
    <location>
        <begin position="125"/>
        <end position="146"/>
    </location>
</feature>
<keyword evidence="6 7" id="KW-0472">Membrane</keyword>
<dbReference type="RefSeq" id="WP_110858161.1">
    <property type="nucleotide sequence ID" value="NZ_LS991949.1"/>
</dbReference>
<proteinExistence type="predicted"/>
<dbReference type="EMBL" id="QKLP01000002">
    <property type="protein sequence ID" value="PYF43672.1"/>
    <property type="molecule type" value="Genomic_DNA"/>
</dbReference>
<evidence type="ECO:0000313" key="9">
    <source>
        <dbReference type="EMBL" id="PYF43672.1"/>
    </source>
</evidence>
<sequence length="552" mass="65027">MGIKNGFFKEGIQLENNTILKNGPIKPFWRIIFFLLIIALVIGSILIINFSITSNGLNLLSQNLKDFFSPSSYSELYEKNLFLLSISFLWNSIKLVFLSTFIGFILAMITAYFSNLKMNIKYVAIPFKIIIIFLRIFPELFFIYLFKISFDKALAINLIYCWFTWLWLHEYFSQTIENANFSIFFHITKTKQSKWKAFWIDIWPQIKIKFISHYIYAFEGNLRWSTILANFGYFGIGILLNPQEYPIDYTQLLIPLFVLVTFLVLLEISSQHINKFLFESKTINGANKKKYTTIKSIKIMLLTFFILIGIAIASFSLQSLIGQKFYKTGAISFFQKIFNPDWKNLIWNFSHDGIFWILLQFFSLIFLTFFFVYIISYFKMLLMAKSLLGKKVAWIFKHFNIFMRAIPVVVLFLLISNLFNQFSAAFVLAFSIHSSSSISRNLYQTINAVNEEKISELKKMKYGNFWIYRNYIRPQIKLDFITFSTFEIERITRNFITYGSLSSSILGQKTNITKFNDIEDIAPYLWIGFLIISLINLVSYITRLKWTNQKWI</sequence>
<organism evidence="9 10">
    <name type="scientific">Metamycoplasma alkalescens</name>
    <dbReference type="NCBI Taxonomy" id="45363"/>
    <lineage>
        <taxon>Bacteria</taxon>
        <taxon>Bacillati</taxon>
        <taxon>Mycoplasmatota</taxon>
        <taxon>Mycoplasmoidales</taxon>
        <taxon>Metamycoplasmataceae</taxon>
        <taxon>Metamycoplasma</taxon>
    </lineage>
</organism>
<gene>
    <name evidence="9" type="ORF">BCF88_10241</name>
</gene>
<evidence type="ECO:0000256" key="2">
    <source>
        <dbReference type="ARBA" id="ARBA00022448"/>
    </source>
</evidence>
<comment type="caution">
    <text evidence="9">The sequence shown here is derived from an EMBL/GenBank/DDBJ whole genome shotgun (WGS) entry which is preliminary data.</text>
</comment>
<evidence type="ECO:0000256" key="3">
    <source>
        <dbReference type="ARBA" id="ARBA00022475"/>
    </source>
</evidence>
<dbReference type="PANTHER" id="PTHR30043:SF1">
    <property type="entry name" value="ABC TRANSPORT SYSTEM PERMEASE PROTEIN P69"/>
    <property type="match status" value="1"/>
</dbReference>
<feature type="transmembrane region" description="Helical" evidence="7">
    <location>
        <begin position="222"/>
        <end position="240"/>
    </location>
</feature>
<comment type="subcellular location">
    <subcellularLocation>
        <location evidence="1">Cell membrane</location>
        <topology evidence="1">Multi-pass membrane protein</topology>
    </subcellularLocation>
</comment>
<feature type="transmembrane region" description="Helical" evidence="7">
    <location>
        <begin position="524"/>
        <end position="542"/>
    </location>
</feature>
<dbReference type="InterPro" id="IPR000515">
    <property type="entry name" value="MetI-like"/>
</dbReference>
<dbReference type="AlphaFoldDB" id="A0A318U9W7"/>
<accession>A0A318U9W7</accession>
<feature type="transmembrane region" description="Helical" evidence="7">
    <location>
        <begin position="88"/>
        <end position="113"/>
    </location>
</feature>
<keyword evidence="2" id="KW-0813">Transport</keyword>
<evidence type="ECO:0000256" key="4">
    <source>
        <dbReference type="ARBA" id="ARBA00022692"/>
    </source>
</evidence>
<dbReference type="GO" id="GO:0055085">
    <property type="term" value="P:transmembrane transport"/>
    <property type="evidence" value="ECO:0007669"/>
    <property type="project" value="InterPro"/>
</dbReference>
<dbReference type="SUPFAM" id="SSF161098">
    <property type="entry name" value="MetI-like"/>
    <property type="match status" value="2"/>
</dbReference>
<dbReference type="GO" id="GO:0005886">
    <property type="term" value="C:plasma membrane"/>
    <property type="evidence" value="ECO:0007669"/>
    <property type="project" value="UniProtKB-SubCell"/>
</dbReference>
<feature type="transmembrane region" description="Helical" evidence="7">
    <location>
        <begin position="299"/>
        <end position="321"/>
    </location>
</feature>